<dbReference type="EMBL" id="JAUEPS010000074">
    <property type="protein sequence ID" value="KAK0440883.1"/>
    <property type="molecule type" value="Genomic_DNA"/>
</dbReference>
<dbReference type="RefSeq" id="XP_060323738.1">
    <property type="nucleotide sequence ID" value="XM_060465974.1"/>
</dbReference>
<sequence>MAFFTLFPLLLFNSLVAGELFNHTIDDTLGDELTGFQVEYSPASQPSNVSELVWKNASHCSDCSVVPDNSLAMNGTWTGVTYYPSLRNTTARLTFHGSAIYVYLIISNYPKSTGFVSDAICDLRMDGEVVGSYSHDSDGTYQFEYDVLAYSNASLSDEDHTLLIETTGTKPSYIIFDYVVYTNTRSSILLPSLSTQQDSVTSSESFSPSSGAPSALSLATTSSSSLAKTFGGAIAVGVLALVILAGSLAFYLRRRRRRPTGPATPSMMAHPSDFFHPSNQMPQRPTAVFHYDAESSTDTLTTQVPAPAAHRREIRGELGHF</sequence>
<evidence type="ECO:0000256" key="2">
    <source>
        <dbReference type="SAM" id="SignalP"/>
    </source>
</evidence>
<name>A0AA39MNX3_ARMTA</name>
<protein>
    <recommendedName>
        <fullName evidence="5">Mid2 domain-containing protein</fullName>
    </recommendedName>
</protein>
<feature type="signal peptide" evidence="2">
    <location>
        <begin position="1"/>
        <end position="18"/>
    </location>
</feature>
<keyword evidence="1" id="KW-1133">Transmembrane helix</keyword>
<accession>A0AA39MNX3</accession>
<keyword evidence="2" id="KW-0732">Signal</keyword>
<keyword evidence="1" id="KW-0812">Transmembrane</keyword>
<dbReference type="AlphaFoldDB" id="A0AA39MNX3"/>
<evidence type="ECO:0000313" key="3">
    <source>
        <dbReference type="EMBL" id="KAK0440883.1"/>
    </source>
</evidence>
<dbReference type="Gene3D" id="2.60.120.260">
    <property type="entry name" value="Galactose-binding domain-like"/>
    <property type="match status" value="1"/>
</dbReference>
<comment type="caution">
    <text evidence="3">The sequence shown here is derived from an EMBL/GenBank/DDBJ whole genome shotgun (WGS) entry which is preliminary data.</text>
</comment>
<evidence type="ECO:0000256" key="1">
    <source>
        <dbReference type="SAM" id="Phobius"/>
    </source>
</evidence>
<reference evidence="3" key="1">
    <citation type="submission" date="2023-06" db="EMBL/GenBank/DDBJ databases">
        <authorList>
            <consortium name="Lawrence Berkeley National Laboratory"/>
            <person name="Ahrendt S."/>
            <person name="Sahu N."/>
            <person name="Indic B."/>
            <person name="Wong-Bajracharya J."/>
            <person name="Merenyi Z."/>
            <person name="Ke H.-M."/>
            <person name="Monk M."/>
            <person name="Kocsube S."/>
            <person name="Drula E."/>
            <person name="Lipzen A."/>
            <person name="Balint B."/>
            <person name="Henrissat B."/>
            <person name="Andreopoulos B."/>
            <person name="Martin F.M."/>
            <person name="Harder C.B."/>
            <person name="Rigling D."/>
            <person name="Ford K.L."/>
            <person name="Foster G.D."/>
            <person name="Pangilinan J."/>
            <person name="Papanicolaou A."/>
            <person name="Barry K."/>
            <person name="LaButti K."/>
            <person name="Viragh M."/>
            <person name="Koriabine M."/>
            <person name="Yan M."/>
            <person name="Riley R."/>
            <person name="Champramary S."/>
            <person name="Plett K.L."/>
            <person name="Tsai I.J."/>
            <person name="Slot J."/>
            <person name="Sipos G."/>
            <person name="Plett J."/>
            <person name="Nagy L.G."/>
            <person name="Grigoriev I.V."/>
        </authorList>
    </citation>
    <scope>NUCLEOTIDE SEQUENCE</scope>
    <source>
        <strain evidence="3">CCBAS 213</strain>
    </source>
</reference>
<evidence type="ECO:0000313" key="4">
    <source>
        <dbReference type="Proteomes" id="UP001175211"/>
    </source>
</evidence>
<evidence type="ECO:0008006" key="5">
    <source>
        <dbReference type="Google" id="ProtNLM"/>
    </source>
</evidence>
<feature type="chain" id="PRO_5041221927" description="Mid2 domain-containing protein" evidence="2">
    <location>
        <begin position="19"/>
        <end position="321"/>
    </location>
</feature>
<keyword evidence="1" id="KW-0472">Membrane</keyword>
<feature type="transmembrane region" description="Helical" evidence="1">
    <location>
        <begin position="230"/>
        <end position="252"/>
    </location>
</feature>
<proteinExistence type="predicted"/>
<gene>
    <name evidence="3" type="ORF">EV420DRAFT_1129332</name>
</gene>
<dbReference type="Proteomes" id="UP001175211">
    <property type="component" value="Unassembled WGS sequence"/>
</dbReference>
<organism evidence="3 4">
    <name type="scientific">Armillaria tabescens</name>
    <name type="common">Ringless honey mushroom</name>
    <name type="synonym">Agaricus tabescens</name>
    <dbReference type="NCBI Taxonomy" id="1929756"/>
    <lineage>
        <taxon>Eukaryota</taxon>
        <taxon>Fungi</taxon>
        <taxon>Dikarya</taxon>
        <taxon>Basidiomycota</taxon>
        <taxon>Agaricomycotina</taxon>
        <taxon>Agaricomycetes</taxon>
        <taxon>Agaricomycetidae</taxon>
        <taxon>Agaricales</taxon>
        <taxon>Marasmiineae</taxon>
        <taxon>Physalacriaceae</taxon>
        <taxon>Desarmillaria</taxon>
    </lineage>
</organism>
<keyword evidence="4" id="KW-1185">Reference proteome</keyword>
<dbReference type="GeneID" id="85349522"/>